<comment type="catalytic activity">
    <reaction evidence="1">
        <text>2 ATP = 3',3'-c-di-AMP + 2 diphosphate</text>
        <dbReference type="Rhea" id="RHEA:35655"/>
        <dbReference type="ChEBI" id="CHEBI:30616"/>
        <dbReference type="ChEBI" id="CHEBI:33019"/>
        <dbReference type="ChEBI" id="CHEBI:71500"/>
        <dbReference type="EC" id="2.7.7.85"/>
    </reaction>
</comment>
<evidence type="ECO:0000256" key="1">
    <source>
        <dbReference type="ARBA" id="ARBA00000877"/>
    </source>
</evidence>
<dbReference type="Pfam" id="PF02457">
    <property type="entry name" value="DAC"/>
    <property type="match status" value="1"/>
</dbReference>
<name>A0A5C1AAQ7_9BACT</name>
<dbReference type="InterPro" id="IPR048544">
    <property type="entry name" value="DacZ_P"/>
</dbReference>
<feature type="domain" description="DAC" evidence="6">
    <location>
        <begin position="136"/>
        <end position="294"/>
    </location>
</feature>
<dbReference type="EMBL" id="CP042425">
    <property type="protein sequence ID" value="QEL15307.1"/>
    <property type="molecule type" value="Genomic_DNA"/>
</dbReference>
<dbReference type="InterPro" id="IPR014499">
    <property type="entry name" value="DAC_DacZ"/>
</dbReference>
<evidence type="ECO:0000256" key="2">
    <source>
        <dbReference type="ARBA" id="ARBA00022679"/>
    </source>
</evidence>
<dbReference type="GO" id="GO:0106408">
    <property type="term" value="F:diadenylate cyclase activity"/>
    <property type="evidence" value="ECO:0007669"/>
    <property type="project" value="UniProtKB-EC"/>
</dbReference>
<dbReference type="OrthoDB" id="9775217at2"/>
<keyword evidence="4" id="KW-0547">Nucleotide-binding</keyword>
<dbReference type="KEGG" id="lrs:PX52LOC_02222"/>
<dbReference type="AlphaFoldDB" id="A0A5C1AAQ7"/>
<gene>
    <name evidence="7" type="primary">disA</name>
    <name evidence="7" type="ORF">PX52LOC_02222</name>
</gene>
<dbReference type="Gene3D" id="3.40.1700.10">
    <property type="entry name" value="DNA integrity scanning protein, DisA, N-terminal domain"/>
    <property type="match status" value="1"/>
</dbReference>
<accession>A0A5C1AAQ7</accession>
<evidence type="ECO:0000259" key="6">
    <source>
        <dbReference type="PROSITE" id="PS51794"/>
    </source>
</evidence>
<dbReference type="GO" id="GO:0005524">
    <property type="term" value="F:ATP binding"/>
    <property type="evidence" value="ECO:0007669"/>
    <property type="project" value="UniProtKB-KW"/>
</dbReference>
<protein>
    <submittedName>
        <fullName evidence="7">DNA integrity scanning protein DisA</fullName>
        <ecNumber evidence="7">2.7.7.85</ecNumber>
    </submittedName>
</protein>
<dbReference type="GO" id="GO:0004016">
    <property type="term" value="F:adenylate cyclase activity"/>
    <property type="evidence" value="ECO:0007669"/>
    <property type="project" value="TreeGrafter"/>
</dbReference>
<keyword evidence="8" id="KW-1185">Reference proteome</keyword>
<dbReference type="PROSITE" id="PS51794">
    <property type="entry name" value="DAC"/>
    <property type="match status" value="1"/>
</dbReference>
<dbReference type="PANTHER" id="PTHR34185:SF1">
    <property type="entry name" value="DIADENYLATE CYCLASE"/>
    <property type="match status" value="1"/>
</dbReference>
<proteinExistence type="inferred from homology"/>
<dbReference type="InterPro" id="IPR050338">
    <property type="entry name" value="DisA"/>
</dbReference>
<evidence type="ECO:0000256" key="4">
    <source>
        <dbReference type="ARBA" id="ARBA00022741"/>
    </source>
</evidence>
<dbReference type="HAMAP" id="MF_00840">
    <property type="entry name" value="DacZ"/>
    <property type="match status" value="1"/>
</dbReference>
<dbReference type="RefSeq" id="WP_149110132.1">
    <property type="nucleotide sequence ID" value="NZ_CP042425.1"/>
</dbReference>
<evidence type="ECO:0000256" key="5">
    <source>
        <dbReference type="ARBA" id="ARBA00022840"/>
    </source>
</evidence>
<dbReference type="SUPFAM" id="SSF143597">
    <property type="entry name" value="YojJ-like"/>
    <property type="match status" value="1"/>
</dbReference>
<dbReference type="InterPro" id="IPR003390">
    <property type="entry name" value="DNA_integrity_scan_DisA_N"/>
</dbReference>
<evidence type="ECO:0000313" key="8">
    <source>
        <dbReference type="Proteomes" id="UP000324974"/>
    </source>
</evidence>
<dbReference type="PANTHER" id="PTHR34185">
    <property type="entry name" value="DIADENYLATE CYCLASE"/>
    <property type="match status" value="1"/>
</dbReference>
<keyword evidence="2 7" id="KW-0808">Transferase</keyword>
<organism evidence="7 8">
    <name type="scientific">Limnoglobus roseus</name>
    <dbReference type="NCBI Taxonomy" id="2598579"/>
    <lineage>
        <taxon>Bacteria</taxon>
        <taxon>Pseudomonadati</taxon>
        <taxon>Planctomycetota</taxon>
        <taxon>Planctomycetia</taxon>
        <taxon>Gemmatales</taxon>
        <taxon>Gemmataceae</taxon>
        <taxon>Limnoglobus</taxon>
    </lineage>
</organism>
<keyword evidence="3 7" id="KW-0548">Nucleotidyltransferase</keyword>
<reference evidence="8" key="1">
    <citation type="submission" date="2019-08" db="EMBL/GenBank/DDBJ databases">
        <title>Limnoglobus roseus gen. nov., sp. nov., a novel freshwater planctomycete with a giant genome from the family Gemmataceae.</title>
        <authorList>
            <person name="Kulichevskaya I.S."/>
            <person name="Naumoff D.G."/>
            <person name="Miroshnikov K."/>
            <person name="Ivanova A."/>
            <person name="Philippov D.A."/>
            <person name="Hakobyan A."/>
            <person name="Rijpstra I.C."/>
            <person name="Sinninghe Damste J.S."/>
            <person name="Liesack W."/>
            <person name="Dedysh S.N."/>
        </authorList>
    </citation>
    <scope>NUCLEOTIDE SEQUENCE [LARGE SCALE GENOMIC DNA]</scope>
    <source>
        <strain evidence="8">PX52</strain>
    </source>
</reference>
<keyword evidence="5" id="KW-0067">ATP-binding</keyword>
<dbReference type="InterPro" id="IPR036888">
    <property type="entry name" value="DNA_integrity_DisA_N_sf"/>
</dbReference>
<dbReference type="EC" id="2.7.7.85" evidence="7"/>
<evidence type="ECO:0000256" key="3">
    <source>
        <dbReference type="ARBA" id="ARBA00022695"/>
    </source>
</evidence>
<dbReference type="Proteomes" id="UP000324974">
    <property type="component" value="Chromosome"/>
</dbReference>
<dbReference type="Pfam" id="PF21755">
    <property type="entry name" value="DacZ_P"/>
    <property type="match status" value="1"/>
</dbReference>
<evidence type="ECO:0000313" key="7">
    <source>
        <dbReference type="EMBL" id="QEL15307.1"/>
    </source>
</evidence>
<sequence length="314" mass="34416">MSLPMQTAALMQAARDTVRALPADAVLLLTETPLDWDEVSEKLLGCRLFLAAENPALLKSLRERDGWTVIDLPPDPLPTQDRLSNALLRAVTEEKLKPGAHVVVLYNGITSLDDAPEPIDTLSVIHLGEHLEKMTSQDLRKLGTGVPQDVLKAVVELATEIGREGREGHPTGAIIVVGDTRKVGAMAKFRNFNPFRGYTKKERDIRQRDVREQIKEIAKLDGAILIDRDGIAEAACVYLDVPTEGVDLPKGFGSRHLSAAAISKKTKGIAFCVSQSSGTVRVFQGGEEKLRIEPLDRPHVWQPLKFENPEGLDG</sequence>